<dbReference type="AlphaFoldDB" id="A0AAD5GLF0"/>
<keyword evidence="2" id="KW-1185">Reference proteome</keyword>
<dbReference type="Pfam" id="PF04749">
    <property type="entry name" value="PLAC8"/>
    <property type="match status" value="1"/>
</dbReference>
<dbReference type="InterPro" id="IPR006461">
    <property type="entry name" value="PLAC_motif_containing"/>
</dbReference>
<sequence length="162" mass="18113">MDSSTEPEPQSAIEIPPLSMAAPRQWSTGLCGCCKDCSSCCLTCWCPFITFGQIAEIVDKGTVSCAMHGTIYCLLRYVTGCECIYSFMYRSKLRQQYMLPEQPCNDCLVHCCCECCALCQEYRELKYRGFKPSLGWEGNPASQNEQVVLPVMPPTGPGKMER</sequence>
<name>A0AAD5GLF0_AMBAR</name>
<accession>A0AAD5GLF0</accession>
<gene>
    <name evidence="1" type="ORF">M8C21_029927</name>
</gene>
<organism evidence="1 2">
    <name type="scientific">Ambrosia artemisiifolia</name>
    <name type="common">Common ragweed</name>
    <dbReference type="NCBI Taxonomy" id="4212"/>
    <lineage>
        <taxon>Eukaryota</taxon>
        <taxon>Viridiplantae</taxon>
        <taxon>Streptophyta</taxon>
        <taxon>Embryophyta</taxon>
        <taxon>Tracheophyta</taxon>
        <taxon>Spermatophyta</taxon>
        <taxon>Magnoliopsida</taxon>
        <taxon>eudicotyledons</taxon>
        <taxon>Gunneridae</taxon>
        <taxon>Pentapetalae</taxon>
        <taxon>asterids</taxon>
        <taxon>campanulids</taxon>
        <taxon>Asterales</taxon>
        <taxon>Asteraceae</taxon>
        <taxon>Asteroideae</taxon>
        <taxon>Heliantheae alliance</taxon>
        <taxon>Heliantheae</taxon>
        <taxon>Ambrosia</taxon>
    </lineage>
</organism>
<dbReference type="Proteomes" id="UP001206925">
    <property type="component" value="Unassembled WGS sequence"/>
</dbReference>
<dbReference type="PANTHER" id="PTHR15907">
    <property type="entry name" value="DUF614 FAMILY PROTEIN-RELATED"/>
    <property type="match status" value="1"/>
</dbReference>
<evidence type="ECO:0000313" key="2">
    <source>
        <dbReference type="Proteomes" id="UP001206925"/>
    </source>
</evidence>
<evidence type="ECO:0000313" key="1">
    <source>
        <dbReference type="EMBL" id="KAI7745239.1"/>
    </source>
</evidence>
<proteinExistence type="predicted"/>
<comment type="caution">
    <text evidence="1">The sequence shown here is derived from an EMBL/GenBank/DDBJ whole genome shotgun (WGS) entry which is preliminary data.</text>
</comment>
<dbReference type="EMBL" id="JAMZMK010007322">
    <property type="protein sequence ID" value="KAI7745239.1"/>
    <property type="molecule type" value="Genomic_DNA"/>
</dbReference>
<protein>
    <submittedName>
        <fullName evidence="1">Uncharacterized protein</fullName>
    </submittedName>
</protein>
<dbReference type="NCBIfam" id="TIGR01571">
    <property type="entry name" value="A_thal_Cys_rich"/>
    <property type="match status" value="1"/>
</dbReference>
<reference evidence="1" key="1">
    <citation type="submission" date="2022-06" db="EMBL/GenBank/DDBJ databases">
        <title>Uncovering the hologenomic basis of an extraordinary plant invasion.</title>
        <authorList>
            <person name="Bieker V.C."/>
            <person name="Martin M.D."/>
            <person name="Gilbert T."/>
            <person name="Hodgins K."/>
            <person name="Battlay P."/>
            <person name="Petersen B."/>
            <person name="Wilson J."/>
        </authorList>
    </citation>
    <scope>NUCLEOTIDE SEQUENCE</scope>
    <source>
        <strain evidence="1">AA19_3_7</strain>
        <tissue evidence="1">Leaf</tissue>
    </source>
</reference>